<dbReference type="InterPro" id="IPR014001">
    <property type="entry name" value="Helicase_ATP-bd"/>
</dbReference>
<dbReference type="NCBIfam" id="TIGR00614">
    <property type="entry name" value="recQ_fam"/>
    <property type="match status" value="1"/>
</dbReference>
<evidence type="ECO:0000256" key="8">
    <source>
        <dbReference type="ARBA" id="ARBA00022806"/>
    </source>
</evidence>
<keyword evidence="9" id="KW-0862">Zinc</keyword>
<protein>
    <recommendedName>
        <fullName evidence="16">DNA helicase RecQ</fullName>
        <ecNumber evidence="16">5.6.2.4</ecNumber>
    </recommendedName>
</protein>
<dbReference type="CDD" id="cd18794">
    <property type="entry name" value="SF2_C_RecQ"/>
    <property type="match status" value="1"/>
</dbReference>
<keyword evidence="14" id="KW-0413">Isomerase</keyword>
<evidence type="ECO:0000256" key="10">
    <source>
        <dbReference type="ARBA" id="ARBA00022840"/>
    </source>
</evidence>
<dbReference type="InterPro" id="IPR018982">
    <property type="entry name" value="RQC_domain"/>
</dbReference>
<gene>
    <name evidence="20" type="primary">recQ</name>
    <name evidence="20" type="ORF">KDD17_15875</name>
</gene>
<dbReference type="Pfam" id="PF09382">
    <property type="entry name" value="RQC"/>
    <property type="match status" value="1"/>
</dbReference>
<evidence type="ECO:0000313" key="21">
    <source>
        <dbReference type="Proteomes" id="UP000683291"/>
    </source>
</evidence>
<keyword evidence="7 20" id="KW-0378">Hydrolase</keyword>
<dbReference type="GO" id="GO:0003677">
    <property type="term" value="F:DNA binding"/>
    <property type="evidence" value="ECO:0007669"/>
    <property type="project" value="UniProtKB-KW"/>
</dbReference>
<keyword evidence="6" id="KW-0227">DNA damage</keyword>
<keyword evidence="13" id="KW-0234">DNA repair</keyword>
<dbReference type="GO" id="GO:0006281">
    <property type="term" value="P:DNA repair"/>
    <property type="evidence" value="ECO:0007669"/>
    <property type="project" value="UniProtKB-KW"/>
</dbReference>
<dbReference type="Gene3D" id="3.40.50.300">
    <property type="entry name" value="P-loop containing nucleotide triphosphate hydrolases"/>
    <property type="match status" value="2"/>
</dbReference>
<dbReference type="AlphaFoldDB" id="A0A975JDA2"/>
<evidence type="ECO:0000256" key="3">
    <source>
        <dbReference type="ARBA" id="ARBA00005446"/>
    </source>
</evidence>
<evidence type="ECO:0000256" key="4">
    <source>
        <dbReference type="ARBA" id="ARBA00022723"/>
    </source>
</evidence>
<dbReference type="InterPro" id="IPR011545">
    <property type="entry name" value="DEAD/DEAH_box_helicase_dom"/>
</dbReference>
<dbReference type="GO" id="GO:0005737">
    <property type="term" value="C:cytoplasm"/>
    <property type="evidence" value="ECO:0007669"/>
    <property type="project" value="TreeGrafter"/>
</dbReference>
<evidence type="ECO:0000256" key="6">
    <source>
        <dbReference type="ARBA" id="ARBA00022763"/>
    </source>
</evidence>
<evidence type="ECO:0000256" key="7">
    <source>
        <dbReference type="ARBA" id="ARBA00022801"/>
    </source>
</evidence>
<dbReference type="InterPro" id="IPR036390">
    <property type="entry name" value="WH_DNA-bd_sf"/>
</dbReference>
<dbReference type="Proteomes" id="UP000683291">
    <property type="component" value="Chromosome 1"/>
</dbReference>
<dbReference type="EMBL" id="CP073581">
    <property type="protein sequence ID" value="QUJ76351.1"/>
    <property type="molecule type" value="Genomic_DNA"/>
</dbReference>
<keyword evidence="4" id="KW-0479">Metal-binding</keyword>
<dbReference type="Pfam" id="PF00271">
    <property type="entry name" value="Helicase_C"/>
    <property type="match status" value="1"/>
</dbReference>
<evidence type="ECO:0000256" key="9">
    <source>
        <dbReference type="ARBA" id="ARBA00022833"/>
    </source>
</evidence>
<dbReference type="PROSITE" id="PS50967">
    <property type="entry name" value="HRDC"/>
    <property type="match status" value="1"/>
</dbReference>
<dbReference type="SUPFAM" id="SSF46785">
    <property type="entry name" value="Winged helix' DNA-binding domain"/>
    <property type="match status" value="1"/>
</dbReference>
<dbReference type="SMART" id="SM00490">
    <property type="entry name" value="HELICc"/>
    <property type="match status" value="1"/>
</dbReference>
<feature type="domain" description="Helicase ATP-binding" evidence="18">
    <location>
        <begin position="25"/>
        <end position="192"/>
    </location>
</feature>
<dbReference type="Pfam" id="PF00270">
    <property type="entry name" value="DEAD"/>
    <property type="match status" value="1"/>
</dbReference>
<keyword evidence="8 20" id="KW-0347">Helicase</keyword>
<dbReference type="InterPro" id="IPR006293">
    <property type="entry name" value="DNA_helicase_ATP-dep_RecQ_bac"/>
</dbReference>
<dbReference type="FunFam" id="3.40.50.300:FF:001389">
    <property type="entry name" value="ATP-dependent DNA helicase RecQ"/>
    <property type="match status" value="1"/>
</dbReference>
<evidence type="ECO:0000259" key="18">
    <source>
        <dbReference type="PROSITE" id="PS51192"/>
    </source>
</evidence>
<evidence type="ECO:0000256" key="15">
    <source>
        <dbReference type="ARBA" id="ARBA00034617"/>
    </source>
</evidence>
<evidence type="ECO:0000259" key="19">
    <source>
        <dbReference type="PROSITE" id="PS51194"/>
    </source>
</evidence>
<dbReference type="GO" id="GO:0043138">
    <property type="term" value="F:3'-5' DNA helicase activity"/>
    <property type="evidence" value="ECO:0007669"/>
    <property type="project" value="UniProtKB-EC"/>
</dbReference>
<dbReference type="SMART" id="SM00487">
    <property type="entry name" value="DEXDc"/>
    <property type="match status" value="1"/>
</dbReference>
<evidence type="ECO:0000256" key="2">
    <source>
        <dbReference type="ARBA" id="ARBA00001947"/>
    </source>
</evidence>
<dbReference type="GO" id="GO:0046872">
    <property type="term" value="F:metal ion binding"/>
    <property type="evidence" value="ECO:0007669"/>
    <property type="project" value="UniProtKB-KW"/>
</dbReference>
<dbReference type="NCBIfam" id="TIGR01389">
    <property type="entry name" value="recQ"/>
    <property type="match status" value="1"/>
</dbReference>
<comment type="catalytic activity">
    <reaction evidence="15">
        <text>Couples ATP hydrolysis with the unwinding of duplex DNA by translocating in the 3'-5' direction.</text>
        <dbReference type="EC" id="5.6.2.4"/>
    </reaction>
</comment>
<comment type="cofactor">
    <cofactor evidence="2">
        <name>Zn(2+)</name>
        <dbReference type="ChEBI" id="CHEBI:29105"/>
    </cofactor>
</comment>
<dbReference type="SUPFAM" id="SSF47819">
    <property type="entry name" value="HRDC-like"/>
    <property type="match status" value="1"/>
</dbReference>
<dbReference type="SMART" id="SM00956">
    <property type="entry name" value="RQC"/>
    <property type="match status" value="1"/>
</dbReference>
<keyword evidence="12" id="KW-0233">DNA recombination</keyword>
<dbReference type="InterPro" id="IPR002121">
    <property type="entry name" value="HRDC_dom"/>
</dbReference>
<dbReference type="SMART" id="SM00341">
    <property type="entry name" value="HRDC"/>
    <property type="match status" value="1"/>
</dbReference>
<dbReference type="InterPro" id="IPR032284">
    <property type="entry name" value="RecQ_Zn-bd"/>
</dbReference>
<dbReference type="InterPro" id="IPR044876">
    <property type="entry name" value="HRDC_dom_sf"/>
</dbReference>
<evidence type="ECO:0000256" key="11">
    <source>
        <dbReference type="ARBA" id="ARBA00023125"/>
    </source>
</evidence>
<dbReference type="GO" id="GO:0005524">
    <property type="term" value="F:ATP binding"/>
    <property type="evidence" value="ECO:0007669"/>
    <property type="project" value="UniProtKB-KW"/>
</dbReference>
<comment type="cofactor">
    <cofactor evidence="1">
        <name>Mg(2+)</name>
        <dbReference type="ChEBI" id="CHEBI:18420"/>
    </cofactor>
</comment>
<keyword evidence="11" id="KW-0238">DNA-binding</keyword>
<dbReference type="Pfam" id="PF16124">
    <property type="entry name" value="RecQ_Zn_bind"/>
    <property type="match status" value="1"/>
</dbReference>
<dbReference type="GO" id="GO:0030894">
    <property type="term" value="C:replisome"/>
    <property type="evidence" value="ECO:0007669"/>
    <property type="project" value="TreeGrafter"/>
</dbReference>
<keyword evidence="10" id="KW-0067">ATP-binding</keyword>
<dbReference type="Pfam" id="PF00570">
    <property type="entry name" value="HRDC"/>
    <property type="match status" value="1"/>
</dbReference>
<evidence type="ECO:0000313" key="20">
    <source>
        <dbReference type="EMBL" id="QUJ76351.1"/>
    </source>
</evidence>
<keyword evidence="21" id="KW-1185">Reference proteome</keyword>
<dbReference type="KEGG" id="sual:KDD17_15875"/>
<dbReference type="GO" id="GO:0006260">
    <property type="term" value="P:DNA replication"/>
    <property type="evidence" value="ECO:0007669"/>
    <property type="project" value="InterPro"/>
</dbReference>
<dbReference type="InterPro" id="IPR036388">
    <property type="entry name" value="WH-like_DNA-bd_sf"/>
</dbReference>
<dbReference type="GO" id="GO:0016787">
    <property type="term" value="F:hydrolase activity"/>
    <property type="evidence" value="ECO:0007669"/>
    <property type="project" value="UniProtKB-KW"/>
</dbReference>
<dbReference type="GO" id="GO:0009432">
    <property type="term" value="P:SOS response"/>
    <property type="evidence" value="ECO:0007669"/>
    <property type="project" value="UniProtKB-UniRule"/>
</dbReference>
<dbReference type="GO" id="GO:0043590">
    <property type="term" value="C:bacterial nucleoid"/>
    <property type="evidence" value="ECO:0007669"/>
    <property type="project" value="TreeGrafter"/>
</dbReference>
<dbReference type="Gene3D" id="1.10.10.10">
    <property type="entry name" value="Winged helix-like DNA-binding domain superfamily/Winged helix DNA-binding domain"/>
    <property type="match status" value="1"/>
</dbReference>
<feature type="domain" description="HRDC" evidence="17">
    <location>
        <begin position="521"/>
        <end position="601"/>
    </location>
</feature>
<dbReference type="PROSITE" id="PS51194">
    <property type="entry name" value="HELICASE_CTER"/>
    <property type="match status" value="1"/>
</dbReference>
<dbReference type="GO" id="GO:0006310">
    <property type="term" value="P:DNA recombination"/>
    <property type="evidence" value="ECO:0007669"/>
    <property type="project" value="UniProtKB-UniRule"/>
</dbReference>
<accession>A0A975JDA2</accession>
<dbReference type="InterPro" id="IPR010997">
    <property type="entry name" value="HRDC-like_sf"/>
</dbReference>
<dbReference type="PANTHER" id="PTHR13710:SF105">
    <property type="entry name" value="ATP-DEPENDENT DNA HELICASE Q1"/>
    <property type="match status" value="1"/>
</dbReference>
<dbReference type="GO" id="GO:0009378">
    <property type="term" value="F:four-way junction helicase activity"/>
    <property type="evidence" value="ECO:0007669"/>
    <property type="project" value="TreeGrafter"/>
</dbReference>
<evidence type="ECO:0000256" key="14">
    <source>
        <dbReference type="ARBA" id="ARBA00023235"/>
    </source>
</evidence>
<evidence type="ECO:0000256" key="5">
    <source>
        <dbReference type="ARBA" id="ARBA00022741"/>
    </source>
</evidence>
<evidence type="ECO:0000256" key="13">
    <source>
        <dbReference type="ARBA" id="ARBA00023204"/>
    </source>
</evidence>
<dbReference type="InterPro" id="IPR001650">
    <property type="entry name" value="Helicase_C-like"/>
</dbReference>
<evidence type="ECO:0000256" key="16">
    <source>
        <dbReference type="NCBIfam" id="TIGR01389"/>
    </source>
</evidence>
<dbReference type="RefSeq" id="WP_212704549.1">
    <property type="nucleotide sequence ID" value="NZ_CP073581.1"/>
</dbReference>
<evidence type="ECO:0000256" key="1">
    <source>
        <dbReference type="ARBA" id="ARBA00001946"/>
    </source>
</evidence>
<dbReference type="InterPro" id="IPR004589">
    <property type="entry name" value="DNA_helicase_ATP-dep_RecQ"/>
</dbReference>
<dbReference type="Gene3D" id="1.10.150.80">
    <property type="entry name" value="HRDC domain"/>
    <property type="match status" value="1"/>
</dbReference>
<keyword evidence="5" id="KW-0547">Nucleotide-binding</keyword>
<name>A0A975JDA2_9RHOB</name>
<proteinExistence type="inferred from homology"/>
<dbReference type="CDD" id="cd17920">
    <property type="entry name" value="DEXHc_RecQ"/>
    <property type="match status" value="1"/>
</dbReference>
<organism evidence="20 21">
    <name type="scientific">Sulfitobacter albidus</name>
    <dbReference type="NCBI Taxonomy" id="2829501"/>
    <lineage>
        <taxon>Bacteria</taxon>
        <taxon>Pseudomonadati</taxon>
        <taxon>Pseudomonadota</taxon>
        <taxon>Alphaproteobacteria</taxon>
        <taxon>Rhodobacterales</taxon>
        <taxon>Roseobacteraceae</taxon>
        <taxon>Sulfitobacter</taxon>
    </lineage>
</organism>
<evidence type="ECO:0000256" key="12">
    <source>
        <dbReference type="ARBA" id="ARBA00023172"/>
    </source>
</evidence>
<dbReference type="InterPro" id="IPR027417">
    <property type="entry name" value="P-loop_NTPase"/>
</dbReference>
<dbReference type="PANTHER" id="PTHR13710">
    <property type="entry name" value="DNA HELICASE RECQ FAMILY MEMBER"/>
    <property type="match status" value="1"/>
</dbReference>
<reference evidence="20" key="1">
    <citation type="submission" date="2021-04" db="EMBL/GenBank/DDBJ databases">
        <title>Complete genome sequence for Sulfitobacter sp. strain JK7-1.</title>
        <authorList>
            <person name="Park S.-J."/>
        </authorList>
    </citation>
    <scope>NUCLEOTIDE SEQUENCE</scope>
    <source>
        <strain evidence="20">JK7-1</strain>
    </source>
</reference>
<comment type="similarity">
    <text evidence="3">Belongs to the helicase family. RecQ subfamily.</text>
</comment>
<sequence length="680" mass="73898">MPAADALLKDIFGFDGFRPGQEEIVQAVTAGENVLAIMPTGGGKSLCFQLPALMREGVTVVISPLIALMRDQVRALQEVGVGAGALTSGNTPEETDAVWEGLEAGTLKLLYMAPERLASGAAMGMLRRVGVRLIAVDEAHCVSQWGHDFRPDYLRIGELRRTLDVPLAAFTATADAETQAEIVQKLFDGQAPRAFLRGFDRPNIHLMFAAKNAPRAQILNFAAARRGQSGIVYCGTRAKTEGLSRALNEAGQTAIHYHGGMDPEDRRIAETRFQREDGLIVCATVAFGMGVDKPDIRWVAHADLPKSIEAYYQEIGRAGRDGAPAETLTLYGPEDIRLRRNQIDEGLAPSERRAADHGRLNALLGLAEALNCRRQSLLGYFGETEITCGNCDLCDTPADTFDGTTAVRKALSAMLRTEEWFGAGHLIDILLGADTDKIRQRGHDGLPTYGVGKEYSKPQWQAIFRQMMGHDLVRPDPERHGALRMTDAALPILRDETSITLRRDTIKAAAVRRPAVKAMVSEEDAPLLSALKAKRRGLAEAAKVPAYVIFTDRTLIEMAERRPATLDDMAGVGGVGAKKLEKYGRAFLDVINGASEEMHPQRRKLAGRDAGAVYDQLMAAQQELSRGPMGTDRLLSCTASQLAKVAQLRGADAGALERVLGEKHAERFGAAFLDVLRAED</sequence>
<dbReference type="PROSITE" id="PS51192">
    <property type="entry name" value="HELICASE_ATP_BIND_1"/>
    <property type="match status" value="1"/>
</dbReference>
<evidence type="ECO:0000259" key="17">
    <source>
        <dbReference type="PROSITE" id="PS50967"/>
    </source>
</evidence>
<dbReference type="EC" id="5.6.2.4" evidence="16"/>
<dbReference type="SUPFAM" id="SSF52540">
    <property type="entry name" value="P-loop containing nucleoside triphosphate hydrolases"/>
    <property type="match status" value="1"/>
</dbReference>
<feature type="domain" description="Helicase C-terminal" evidence="19">
    <location>
        <begin position="214"/>
        <end position="364"/>
    </location>
</feature>